<comment type="caution">
    <text evidence="5">The sequence shown here is derived from an EMBL/GenBank/DDBJ whole genome shotgun (WGS) entry which is preliminary data.</text>
</comment>
<dbReference type="Gene3D" id="1.10.238.10">
    <property type="entry name" value="EF-hand"/>
    <property type="match status" value="2"/>
</dbReference>
<gene>
    <name evidence="5" type="ORF">EGW08_018034</name>
</gene>
<dbReference type="STRING" id="188477.A0A3S1B3L8"/>
<keyword evidence="3" id="KW-0106">Calcium</keyword>
<dbReference type="AlphaFoldDB" id="A0A3S1B3L8"/>
<keyword evidence="1" id="KW-0479">Metal-binding</keyword>
<evidence type="ECO:0000256" key="2">
    <source>
        <dbReference type="ARBA" id="ARBA00022737"/>
    </source>
</evidence>
<dbReference type="OrthoDB" id="444540at2759"/>
<dbReference type="EMBL" id="RQTK01000855">
    <property type="protein sequence ID" value="RUS74206.1"/>
    <property type="molecule type" value="Genomic_DNA"/>
</dbReference>
<proteinExistence type="predicted"/>
<evidence type="ECO:0000259" key="4">
    <source>
        <dbReference type="PROSITE" id="PS50222"/>
    </source>
</evidence>
<dbReference type="PANTHER" id="PTHR34524">
    <property type="entry name" value="CALCYPHOSIN"/>
    <property type="match status" value="1"/>
</dbReference>
<feature type="domain" description="EF-hand" evidence="4">
    <location>
        <begin position="76"/>
        <end position="111"/>
    </location>
</feature>
<dbReference type="Proteomes" id="UP000271974">
    <property type="component" value="Unassembled WGS sequence"/>
</dbReference>
<dbReference type="InterPro" id="IPR051581">
    <property type="entry name" value="Ca-bind"/>
</dbReference>
<dbReference type="CDD" id="cd00051">
    <property type="entry name" value="EFh"/>
    <property type="match status" value="1"/>
</dbReference>
<dbReference type="InterPro" id="IPR011992">
    <property type="entry name" value="EF-hand-dom_pair"/>
</dbReference>
<dbReference type="PROSITE" id="PS00018">
    <property type="entry name" value="EF_HAND_1"/>
    <property type="match status" value="3"/>
</dbReference>
<feature type="domain" description="EF-hand" evidence="4">
    <location>
        <begin position="39"/>
        <end position="74"/>
    </location>
</feature>
<dbReference type="SMART" id="SM00054">
    <property type="entry name" value="EFh"/>
    <property type="match status" value="3"/>
</dbReference>
<sequence>MAATRRGTRELQMKSQKALQTATDPVERLRLACLARGANGIKGLARTFKIMDDDENRSLDRKEFHKGLHDYGLVEITKEQADELFTIFDKDGSGSIDFDEFLVKLRPPMSQARRNLIHLAFKKLDKSGDGIVTVEDLHGVYKCNKHPKYLSGEWTEDQCLRQFLDSFDSDDKDGKITQEEFDNYYCGVSASVDNDAYFDLMMRNAWKL</sequence>
<dbReference type="InterPro" id="IPR002048">
    <property type="entry name" value="EF_hand_dom"/>
</dbReference>
<accession>A0A3S1B3L8</accession>
<feature type="domain" description="EF-hand" evidence="4">
    <location>
        <begin position="112"/>
        <end position="147"/>
    </location>
</feature>
<dbReference type="GO" id="GO:0005509">
    <property type="term" value="F:calcium ion binding"/>
    <property type="evidence" value="ECO:0007669"/>
    <property type="project" value="InterPro"/>
</dbReference>
<evidence type="ECO:0000256" key="3">
    <source>
        <dbReference type="ARBA" id="ARBA00022837"/>
    </source>
</evidence>
<keyword evidence="2" id="KW-0677">Repeat</keyword>
<evidence type="ECO:0000256" key="1">
    <source>
        <dbReference type="ARBA" id="ARBA00022723"/>
    </source>
</evidence>
<evidence type="ECO:0000313" key="5">
    <source>
        <dbReference type="EMBL" id="RUS74206.1"/>
    </source>
</evidence>
<evidence type="ECO:0000313" key="6">
    <source>
        <dbReference type="Proteomes" id="UP000271974"/>
    </source>
</evidence>
<organism evidence="5 6">
    <name type="scientific">Elysia chlorotica</name>
    <name type="common">Eastern emerald elysia</name>
    <name type="synonym">Sea slug</name>
    <dbReference type="NCBI Taxonomy" id="188477"/>
    <lineage>
        <taxon>Eukaryota</taxon>
        <taxon>Metazoa</taxon>
        <taxon>Spiralia</taxon>
        <taxon>Lophotrochozoa</taxon>
        <taxon>Mollusca</taxon>
        <taxon>Gastropoda</taxon>
        <taxon>Heterobranchia</taxon>
        <taxon>Euthyneura</taxon>
        <taxon>Panpulmonata</taxon>
        <taxon>Sacoglossa</taxon>
        <taxon>Placobranchoidea</taxon>
        <taxon>Plakobranchidae</taxon>
        <taxon>Elysia</taxon>
    </lineage>
</organism>
<dbReference type="PROSITE" id="PS50222">
    <property type="entry name" value="EF_HAND_2"/>
    <property type="match status" value="3"/>
</dbReference>
<reference evidence="5 6" key="1">
    <citation type="submission" date="2019-01" db="EMBL/GenBank/DDBJ databases">
        <title>A draft genome assembly of the solar-powered sea slug Elysia chlorotica.</title>
        <authorList>
            <person name="Cai H."/>
            <person name="Li Q."/>
            <person name="Fang X."/>
            <person name="Li J."/>
            <person name="Curtis N.E."/>
            <person name="Altenburger A."/>
            <person name="Shibata T."/>
            <person name="Feng M."/>
            <person name="Maeda T."/>
            <person name="Schwartz J.A."/>
            <person name="Shigenobu S."/>
            <person name="Lundholm N."/>
            <person name="Nishiyama T."/>
            <person name="Yang H."/>
            <person name="Hasebe M."/>
            <person name="Li S."/>
            <person name="Pierce S.K."/>
            <person name="Wang J."/>
        </authorList>
    </citation>
    <scope>NUCLEOTIDE SEQUENCE [LARGE SCALE GENOMIC DNA]</scope>
    <source>
        <strain evidence="5">EC2010</strain>
        <tissue evidence="5">Whole organism of an adult</tissue>
    </source>
</reference>
<keyword evidence="6" id="KW-1185">Reference proteome</keyword>
<dbReference type="Pfam" id="PF13499">
    <property type="entry name" value="EF-hand_7"/>
    <property type="match status" value="2"/>
</dbReference>
<dbReference type="SUPFAM" id="SSF47473">
    <property type="entry name" value="EF-hand"/>
    <property type="match status" value="1"/>
</dbReference>
<protein>
    <recommendedName>
        <fullName evidence="4">EF-hand domain-containing protein</fullName>
    </recommendedName>
</protein>
<dbReference type="PANTHER" id="PTHR34524:SF6">
    <property type="entry name" value="CALCYPHOSINE LIKE"/>
    <property type="match status" value="1"/>
</dbReference>
<dbReference type="InterPro" id="IPR018247">
    <property type="entry name" value="EF_Hand_1_Ca_BS"/>
</dbReference>
<name>A0A3S1B3L8_ELYCH</name>